<dbReference type="Proteomes" id="UP000243073">
    <property type="component" value="Unassembled WGS sequence"/>
</dbReference>
<dbReference type="Pfam" id="PF06776">
    <property type="entry name" value="IalB"/>
    <property type="match status" value="1"/>
</dbReference>
<dbReference type="RefSeq" id="WP_071473552.1">
    <property type="nucleotide sequence ID" value="NZ_MDKE01000044.1"/>
</dbReference>
<dbReference type="Gene3D" id="2.60.40.1880">
    <property type="entry name" value="Invasion associated locus B (IalB) protein"/>
    <property type="match status" value="1"/>
</dbReference>
<dbReference type="STRING" id="1414654.BFR47_04015"/>
<gene>
    <name evidence="1" type="ORF">BFR47_04015</name>
</gene>
<evidence type="ECO:0000313" key="2">
    <source>
        <dbReference type="Proteomes" id="UP000243073"/>
    </source>
</evidence>
<dbReference type="OrthoDB" id="7057139at2"/>
<dbReference type="EMBL" id="MDKE01000044">
    <property type="protein sequence ID" value="OIN06537.1"/>
    <property type="molecule type" value="Genomic_DNA"/>
</dbReference>
<name>A0A1J4QCI0_9GAMM</name>
<proteinExistence type="predicted"/>
<dbReference type="InterPro" id="IPR010642">
    <property type="entry name" value="Invasion_prot_B"/>
</dbReference>
<evidence type="ECO:0000313" key="1">
    <source>
        <dbReference type="EMBL" id="OIN06537.1"/>
    </source>
</evidence>
<organism evidence="1 2">
    <name type="scientific">Oceanisphaera psychrotolerans</name>
    <dbReference type="NCBI Taxonomy" id="1414654"/>
    <lineage>
        <taxon>Bacteria</taxon>
        <taxon>Pseudomonadati</taxon>
        <taxon>Pseudomonadota</taxon>
        <taxon>Gammaproteobacteria</taxon>
        <taxon>Aeromonadales</taxon>
        <taxon>Aeromonadaceae</taxon>
        <taxon>Oceanisphaera</taxon>
    </lineage>
</organism>
<protein>
    <recommendedName>
        <fullName evidence="3">Invasion protein B-like protein</fullName>
    </recommendedName>
</protein>
<evidence type="ECO:0008006" key="3">
    <source>
        <dbReference type="Google" id="ProtNLM"/>
    </source>
</evidence>
<comment type="caution">
    <text evidence="1">The sequence shown here is derived from an EMBL/GenBank/DDBJ whole genome shotgun (WGS) entry which is preliminary data.</text>
</comment>
<sequence>MKNKHSDSRGGRSIRRLLGLFFGIGLLVAPGLVAAEDQVFGDWRVECKQPQCHASQQLYVGEGDKRSRVLAASVMKVKDQRVLQLVFPLGVDLRPGIVIRIDDSREQHFSFTTCVSDGCVALLPLNSELYAGMKAGKVMKAGFRPFTSEQTLVAELSLSGFTKASAKVR</sequence>
<accession>A0A1J4QCI0</accession>
<keyword evidence="2" id="KW-1185">Reference proteome</keyword>
<dbReference type="InterPro" id="IPR038696">
    <property type="entry name" value="IalB_sf"/>
</dbReference>
<reference evidence="1 2" key="1">
    <citation type="submission" date="2016-07" db="EMBL/GenBank/DDBJ databases">
        <title>Draft Genome Sequence of Oceanisphaera psychrotolerans, isolated from coastal sediment samples.</title>
        <authorList>
            <person name="Zhuo S."/>
            <person name="Ruan Z."/>
        </authorList>
    </citation>
    <scope>NUCLEOTIDE SEQUENCE [LARGE SCALE GENOMIC DNA]</scope>
    <source>
        <strain evidence="1 2">LAM-WHM-ZC</strain>
    </source>
</reference>
<dbReference type="AlphaFoldDB" id="A0A1J4QCI0"/>